<evidence type="ECO:0000313" key="13">
    <source>
        <dbReference type="Proteomes" id="UP000639338"/>
    </source>
</evidence>
<evidence type="ECO:0000256" key="1">
    <source>
        <dbReference type="ARBA" id="ARBA00001933"/>
    </source>
</evidence>
<dbReference type="SUPFAM" id="SSF53383">
    <property type="entry name" value="PLP-dependent transferases"/>
    <property type="match status" value="1"/>
</dbReference>
<gene>
    <name evidence="12" type="ORF">HCN44_006177</name>
</gene>
<dbReference type="InterPro" id="IPR015422">
    <property type="entry name" value="PyrdxlP-dep_Trfase_small"/>
</dbReference>
<accession>A0A834Y6U6</accession>
<evidence type="ECO:0000256" key="8">
    <source>
        <dbReference type="ARBA" id="ARBA00023239"/>
    </source>
</evidence>
<dbReference type="EMBL" id="JACMRX010000001">
    <property type="protein sequence ID" value="KAF7997606.1"/>
    <property type="molecule type" value="Genomic_DNA"/>
</dbReference>
<dbReference type="PANTHER" id="PTHR43807">
    <property type="entry name" value="FI04487P"/>
    <property type="match status" value="1"/>
</dbReference>
<dbReference type="FunFam" id="3.90.1150.10:FF:000275">
    <property type="entry name" value="kynurenine--oxoglutarate transaminase 1"/>
    <property type="match status" value="1"/>
</dbReference>
<dbReference type="GO" id="GO:0005739">
    <property type="term" value="C:mitochondrion"/>
    <property type="evidence" value="ECO:0007669"/>
    <property type="project" value="TreeGrafter"/>
</dbReference>
<comment type="subunit">
    <text evidence="3">Homodimer.</text>
</comment>
<dbReference type="Pfam" id="PF00155">
    <property type="entry name" value="Aminotran_1_2"/>
    <property type="match status" value="1"/>
</dbReference>
<dbReference type="AlphaFoldDB" id="A0A834Y6U6"/>
<evidence type="ECO:0000256" key="5">
    <source>
        <dbReference type="ARBA" id="ARBA00022679"/>
    </source>
</evidence>
<evidence type="ECO:0000256" key="6">
    <source>
        <dbReference type="ARBA" id="ARBA00022898"/>
    </source>
</evidence>
<keyword evidence="8" id="KW-0456">Lyase</keyword>
<evidence type="ECO:0000256" key="10">
    <source>
        <dbReference type="ARBA" id="ARBA00049325"/>
    </source>
</evidence>
<proteinExistence type="inferred from homology"/>
<evidence type="ECO:0000256" key="7">
    <source>
        <dbReference type="ARBA" id="ARBA00022990"/>
    </source>
</evidence>
<dbReference type="CDD" id="cd00609">
    <property type="entry name" value="AAT_like"/>
    <property type="match status" value="1"/>
</dbReference>
<dbReference type="OrthoDB" id="2414662at2759"/>
<dbReference type="Proteomes" id="UP000639338">
    <property type="component" value="Unassembled WGS sequence"/>
</dbReference>
<reference evidence="12 13" key="1">
    <citation type="submission" date="2020-08" db="EMBL/GenBank/DDBJ databases">
        <title>Aphidius gifuensis genome sequencing and assembly.</title>
        <authorList>
            <person name="Du Z."/>
        </authorList>
    </citation>
    <scope>NUCLEOTIDE SEQUENCE [LARGE SCALE GENOMIC DNA]</scope>
    <source>
        <strain evidence="12">YNYX2018</strain>
        <tissue evidence="12">Adults</tissue>
    </source>
</reference>
<dbReference type="GO" id="GO:0047804">
    <property type="term" value="F:cysteine-S-conjugate beta-lyase activity"/>
    <property type="evidence" value="ECO:0007669"/>
    <property type="project" value="UniProtKB-EC"/>
</dbReference>
<keyword evidence="4" id="KW-0032">Aminotransferase</keyword>
<evidence type="ECO:0000256" key="9">
    <source>
        <dbReference type="ARBA" id="ARBA00024016"/>
    </source>
</evidence>
<keyword evidence="7" id="KW-0007">Acetylation</keyword>
<dbReference type="GO" id="GO:0097053">
    <property type="term" value="P:L-kynurenine catabolic process"/>
    <property type="evidence" value="ECO:0007669"/>
    <property type="project" value="UniProtKB-UniPathway"/>
</dbReference>
<comment type="caution">
    <text evidence="12">The sequence shown here is derived from an EMBL/GenBank/DDBJ whole genome shotgun (WGS) entry which is preliminary data.</text>
</comment>
<name>A0A834Y6U6_APHGI</name>
<feature type="domain" description="Aminotransferase class I/classII large" evidence="11">
    <location>
        <begin position="59"/>
        <end position="441"/>
    </location>
</feature>
<keyword evidence="13" id="KW-1185">Reference proteome</keyword>
<dbReference type="InterPro" id="IPR051326">
    <property type="entry name" value="Kynurenine-oxoglutarate_AT"/>
</dbReference>
<dbReference type="GO" id="GO:0030170">
    <property type="term" value="F:pyridoxal phosphate binding"/>
    <property type="evidence" value="ECO:0007669"/>
    <property type="project" value="InterPro"/>
</dbReference>
<protein>
    <recommendedName>
        <fullName evidence="11">Aminotransferase class I/classII large domain-containing protein</fullName>
    </recommendedName>
</protein>
<dbReference type="FunFam" id="3.90.1150.10:FF:000021">
    <property type="entry name" value="Kynurenine--oxoglutarate transaminase 3"/>
    <property type="match status" value="1"/>
</dbReference>
<comment type="cofactor">
    <cofactor evidence="1">
        <name>pyridoxal 5'-phosphate</name>
        <dbReference type="ChEBI" id="CHEBI:597326"/>
    </cofactor>
</comment>
<dbReference type="InterPro" id="IPR015421">
    <property type="entry name" value="PyrdxlP-dep_Trfase_major"/>
</dbReference>
<dbReference type="InterPro" id="IPR015424">
    <property type="entry name" value="PyrdxlP-dep_Trfase"/>
</dbReference>
<keyword evidence="5" id="KW-0808">Transferase</keyword>
<comment type="similarity">
    <text evidence="2">Belongs to the class-I pyridoxal-phosphate-dependent aminotransferase family.</text>
</comment>
<evidence type="ECO:0000259" key="11">
    <source>
        <dbReference type="Pfam" id="PF00155"/>
    </source>
</evidence>
<dbReference type="GO" id="GO:0016212">
    <property type="term" value="F:kynurenine-oxoglutarate transaminase activity"/>
    <property type="evidence" value="ECO:0007669"/>
    <property type="project" value="UniProtKB-ARBA"/>
</dbReference>
<evidence type="ECO:0000256" key="2">
    <source>
        <dbReference type="ARBA" id="ARBA00007441"/>
    </source>
</evidence>
<organism evidence="12 13">
    <name type="scientific">Aphidius gifuensis</name>
    <name type="common">Parasitoid wasp</name>
    <dbReference type="NCBI Taxonomy" id="684658"/>
    <lineage>
        <taxon>Eukaryota</taxon>
        <taxon>Metazoa</taxon>
        <taxon>Ecdysozoa</taxon>
        <taxon>Arthropoda</taxon>
        <taxon>Hexapoda</taxon>
        <taxon>Insecta</taxon>
        <taxon>Pterygota</taxon>
        <taxon>Neoptera</taxon>
        <taxon>Endopterygota</taxon>
        <taxon>Hymenoptera</taxon>
        <taxon>Apocrita</taxon>
        <taxon>Ichneumonoidea</taxon>
        <taxon>Braconidae</taxon>
        <taxon>Aphidiinae</taxon>
        <taxon>Aphidius</taxon>
    </lineage>
</organism>
<dbReference type="Gene3D" id="3.40.640.10">
    <property type="entry name" value="Type I PLP-dependent aspartate aminotransferase-like (Major domain)"/>
    <property type="match status" value="1"/>
</dbReference>
<dbReference type="PANTHER" id="PTHR43807:SF20">
    <property type="entry name" value="FI04487P"/>
    <property type="match status" value="1"/>
</dbReference>
<evidence type="ECO:0000256" key="4">
    <source>
        <dbReference type="ARBA" id="ARBA00022576"/>
    </source>
</evidence>
<dbReference type="FunFam" id="3.40.640.10:FF:000024">
    <property type="entry name" value="Kynurenine--oxoglutarate transaminase 3"/>
    <property type="match status" value="1"/>
</dbReference>
<dbReference type="UniPathway" id="UPA00334">
    <property type="reaction ID" value="UER00726"/>
</dbReference>
<keyword evidence="6" id="KW-0663">Pyridoxal phosphate</keyword>
<evidence type="ECO:0000313" key="12">
    <source>
        <dbReference type="EMBL" id="KAF7997606.1"/>
    </source>
</evidence>
<comment type="pathway">
    <text evidence="9">Amino-acid degradation; L-kynurenine degradation; kynurenate from L-kynurenine: step 1/2.</text>
</comment>
<dbReference type="InterPro" id="IPR004839">
    <property type="entry name" value="Aminotransferase_I/II_large"/>
</dbReference>
<evidence type="ECO:0000256" key="3">
    <source>
        <dbReference type="ARBA" id="ARBA00011738"/>
    </source>
</evidence>
<comment type="catalytic activity">
    <reaction evidence="10">
        <text>an S-substituted L-cysteine + H2O = a thiol + pyruvate + NH4(+)</text>
        <dbReference type="Rhea" id="RHEA:18121"/>
        <dbReference type="ChEBI" id="CHEBI:15361"/>
        <dbReference type="ChEBI" id="CHEBI:15377"/>
        <dbReference type="ChEBI" id="CHEBI:28938"/>
        <dbReference type="ChEBI" id="CHEBI:29256"/>
        <dbReference type="ChEBI" id="CHEBI:58717"/>
        <dbReference type="EC" id="4.4.1.13"/>
    </reaction>
    <physiologicalReaction direction="left-to-right" evidence="10">
        <dbReference type="Rhea" id="RHEA:18122"/>
    </physiologicalReaction>
</comment>
<dbReference type="Gene3D" id="3.90.1150.10">
    <property type="entry name" value="Aspartate Aminotransferase, domain 1"/>
    <property type="match status" value="1"/>
</dbReference>
<sequence>MLSSLSLVKKLTSGLSVLSKKLHIHSSVMSKFDLPERLKGNDKSVWVEYVALAQQYKPLANLGQGFPDFHAPENVTNALAKITTDVNPLFNQYTRGFGHPRLVNALGQVYSKVLNRNIDSNKEILVTAGAYEALFASIQGHTNPDDEWIIIEPFFDCYEPMVRTAGGVPRFIPLKPTKTSGTVTSADWVFDEKEMESLFNKKTKGIIINTPHNPVGKVFTLKELEFIANLAKKWDVLVISDEVYEWMVYEPVKHIRIATLPDMYERTITIGSAGKTFSVTGWKTGWAIGPENLLFNLKVIHQNSVYTCNTPIQEAIAIGFEEELKRFDQDDCYFKSLARELLPKRNFMANFLTDIGMVPTIPEGGYFMMANWKTLENNVQLENEPDEYKDYKFTKWMIKNVGVQGIPPSAFYSLDHKKLGEEYVRYCFIKKDENLQIAEKILRKWKSDQSN</sequence>